<feature type="region of interest" description="Disordered" evidence="1">
    <location>
        <begin position="454"/>
        <end position="503"/>
    </location>
</feature>
<feature type="compositionally biased region" description="Polar residues" evidence="1">
    <location>
        <begin position="140"/>
        <end position="155"/>
    </location>
</feature>
<dbReference type="GO" id="GO:2000028">
    <property type="term" value="P:regulation of photoperiodism, flowering"/>
    <property type="evidence" value="ECO:0007669"/>
    <property type="project" value="InterPro"/>
</dbReference>
<reference evidence="2 3" key="1">
    <citation type="journal article" date="2023" name="Life. Sci Alliance">
        <title>Evolutionary insights into 3D genome organization and epigenetic landscape of Vigna mungo.</title>
        <authorList>
            <person name="Junaid A."/>
            <person name="Singh B."/>
            <person name="Bhatia S."/>
        </authorList>
    </citation>
    <scope>NUCLEOTIDE SEQUENCE [LARGE SCALE GENOMIC DNA]</scope>
    <source>
        <strain evidence="2">Urdbean</strain>
    </source>
</reference>
<sequence length="748" mass="81999">RCPIWVLARFCFQIRFRFSFSFFLFVGANWDTKKKRFFDKMKRGNDDEKVAGPMFPRLHVNDAEKGGPRAPPRNKMALYEQLSVPSQRFNPRLLPLKPNSSSNLVAPPTSSTQGSGHERSYGYPVRLPSQTPAHRAESYVSRQSDGSRSNTSSVQLERRKRADEDDVHAYICSRIGHSNDKTINRKKFTPLGGGNFYSVSVQNDAERDPAQFGSLPVDMRKHVRSGNETHPHVSSSRQQPKMSVKNKSSGEVIDSLVMQAKVIPNQEDQDCSVPSISRLHQEGGCLQQECVAGPQSGDVDLLNSTRDMDNGNALVPKSCFHSALNQTCPVEVTDGVDVEYHDVGTEGPLQKGNFDGSGDVSKISTVTNLSSLIVSPDDVVGILGQKHFWKARRKIANQQRVFAVQVFELHRLIKVQQLIASSPDVLLEDGAFLGKFPLEGSTPKTISLQVVVDPQQQTPKQKNNSEKQNLKTECSAENAVEKKTSFSSPKNGSHLTNHTPFSGIPHQADVASDNRTSPWSFNQSPQHQWLIPIMSPSEGLVYKPYPGPAFTRTNPAGCGGPFGQAPLGATFMNPAFQFPASHQVVGVSPFVSLPNHTYFSPYGMPVVNQAATGSAVEHVNQFTGQGSHGQNGHSSVEGASFNTQHNQSSSNLPIQRNGAVSHVKKLRVSKDRRLQGSTASTPSETPQAIRAGNIAEGSDAHSLSLHSVETRQQTQVIKVVPHNGKSATESAARIFQSIQEERKQHDLV</sequence>
<feature type="compositionally biased region" description="Polar residues" evidence="1">
    <location>
        <begin position="640"/>
        <end position="654"/>
    </location>
</feature>
<evidence type="ECO:0000256" key="1">
    <source>
        <dbReference type="SAM" id="MobiDB-lite"/>
    </source>
</evidence>
<feature type="non-terminal residue" evidence="2">
    <location>
        <position position="748"/>
    </location>
</feature>
<dbReference type="EMBL" id="CP144690">
    <property type="protein sequence ID" value="WVY92290.1"/>
    <property type="molecule type" value="Genomic_DNA"/>
</dbReference>
<feature type="region of interest" description="Disordered" evidence="1">
    <location>
        <begin position="622"/>
        <end position="689"/>
    </location>
</feature>
<evidence type="ECO:0008006" key="4">
    <source>
        <dbReference type="Google" id="ProtNLM"/>
    </source>
</evidence>
<evidence type="ECO:0000313" key="3">
    <source>
        <dbReference type="Proteomes" id="UP001374535"/>
    </source>
</evidence>
<name>A0AAQ3RHV9_VIGMU</name>
<dbReference type="PANTHER" id="PTHR34281:SF2">
    <property type="entry name" value="PROTEIN EARLY FLOWERING 3"/>
    <property type="match status" value="1"/>
</dbReference>
<protein>
    <recommendedName>
        <fullName evidence="4">Protein EARLY FLOWERING 3</fullName>
    </recommendedName>
</protein>
<feature type="compositionally biased region" description="Low complexity" evidence="1">
    <location>
        <begin position="90"/>
        <end position="104"/>
    </location>
</feature>
<organism evidence="2 3">
    <name type="scientific">Vigna mungo</name>
    <name type="common">Black gram</name>
    <name type="synonym">Phaseolus mungo</name>
    <dbReference type="NCBI Taxonomy" id="3915"/>
    <lineage>
        <taxon>Eukaryota</taxon>
        <taxon>Viridiplantae</taxon>
        <taxon>Streptophyta</taxon>
        <taxon>Embryophyta</taxon>
        <taxon>Tracheophyta</taxon>
        <taxon>Spermatophyta</taxon>
        <taxon>Magnoliopsida</taxon>
        <taxon>eudicotyledons</taxon>
        <taxon>Gunneridae</taxon>
        <taxon>Pentapetalae</taxon>
        <taxon>rosids</taxon>
        <taxon>fabids</taxon>
        <taxon>Fabales</taxon>
        <taxon>Fabaceae</taxon>
        <taxon>Papilionoideae</taxon>
        <taxon>50 kb inversion clade</taxon>
        <taxon>NPAAA clade</taxon>
        <taxon>indigoferoid/millettioid clade</taxon>
        <taxon>Phaseoleae</taxon>
        <taxon>Vigna</taxon>
    </lineage>
</organism>
<feature type="compositionally biased region" description="Low complexity" evidence="1">
    <location>
        <begin position="624"/>
        <end position="635"/>
    </location>
</feature>
<dbReference type="InterPro" id="IPR039319">
    <property type="entry name" value="ELF3-like"/>
</dbReference>
<keyword evidence="3" id="KW-1185">Reference proteome</keyword>
<proteinExistence type="predicted"/>
<dbReference type="Proteomes" id="UP001374535">
    <property type="component" value="Chromosome 11"/>
</dbReference>
<dbReference type="AlphaFoldDB" id="A0AAQ3RHV9"/>
<feature type="compositionally biased region" description="Polar residues" evidence="1">
    <location>
        <begin position="675"/>
        <end position="686"/>
    </location>
</feature>
<feature type="compositionally biased region" description="Polar residues" evidence="1">
    <location>
        <begin position="232"/>
        <end position="248"/>
    </location>
</feature>
<evidence type="ECO:0000313" key="2">
    <source>
        <dbReference type="EMBL" id="WVY92290.1"/>
    </source>
</evidence>
<gene>
    <name evidence="2" type="ORF">V8G54_037804</name>
</gene>
<feature type="region of interest" description="Disordered" evidence="1">
    <location>
        <begin position="90"/>
        <end position="163"/>
    </location>
</feature>
<dbReference type="PANTHER" id="PTHR34281">
    <property type="entry name" value="PROTEIN EARLY FLOWERING 3"/>
    <property type="match status" value="1"/>
</dbReference>
<feature type="compositionally biased region" description="Polar residues" evidence="1">
    <location>
        <begin position="485"/>
        <end position="500"/>
    </location>
</feature>
<feature type="region of interest" description="Disordered" evidence="1">
    <location>
        <begin position="224"/>
        <end position="248"/>
    </location>
</feature>
<accession>A0AAQ3RHV9</accession>